<keyword evidence="2 5" id="KW-0479">Metal-binding</keyword>
<comment type="cofactor">
    <cofactor evidence="5">
        <name>heme</name>
        <dbReference type="ChEBI" id="CHEBI:30413"/>
    </cofactor>
</comment>
<dbReference type="GO" id="GO:0005506">
    <property type="term" value="F:iron ion binding"/>
    <property type="evidence" value="ECO:0007669"/>
    <property type="project" value="InterPro"/>
</dbReference>
<dbReference type="CDD" id="cd11064">
    <property type="entry name" value="CYP86A"/>
    <property type="match status" value="1"/>
</dbReference>
<dbReference type="InterPro" id="IPR036396">
    <property type="entry name" value="Cyt_P450_sf"/>
</dbReference>
<accession>A0A8T0GFL2</accession>
<evidence type="ECO:0000313" key="8">
    <source>
        <dbReference type="Proteomes" id="UP000822688"/>
    </source>
</evidence>
<name>A0A8T0GFL2_CERPU</name>
<organism evidence="7 8">
    <name type="scientific">Ceratodon purpureus</name>
    <name type="common">Fire moss</name>
    <name type="synonym">Dicranum purpureum</name>
    <dbReference type="NCBI Taxonomy" id="3225"/>
    <lineage>
        <taxon>Eukaryota</taxon>
        <taxon>Viridiplantae</taxon>
        <taxon>Streptophyta</taxon>
        <taxon>Embryophyta</taxon>
        <taxon>Bryophyta</taxon>
        <taxon>Bryophytina</taxon>
        <taxon>Bryopsida</taxon>
        <taxon>Dicranidae</taxon>
        <taxon>Pseudoditrichales</taxon>
        <taxon>Ditrichaceae</taxon>
        <taxon>Ceratodon</taxon>
    </lineage>
</organism>
<evidence type="ECO:0000256" key="2">
    <source>
        <dbReference type="ARBA" id="ARBA00022723"/>
    </source>
</evidence>
<keyword evidence="6" id="KW-0812">Transmembrane</keyword>
<keyword evidence="5" id="KW-0349">Heme</keyword>
<dbReference type="PANTHER" id="PTHR24296">
    <property type="entry name" value="CYTOCHROME P450"/>
    <property type="match status" value="1"/>
</dbReference>
<protein>
    <recommendedName>
        <fullName evidence="9">Cytochrome P450</fullName>
    </recommendedName>
</protein>
<comment type="similarity">
    <text evidence="1">Belongs to the cytochrome P450 family.</text>
</comment>
<dbReference type="Proteomes" id="UP000822688">
    <property type="component" value="Chromosome 11"/>
</dbReference>
<keyword evidence="6" id="KW-0472">Membrane</keyword>
<dbReference type="PRINTS" id="PR00385">
    <property type="entry name" value="P450"/>
</dbReference>
<evidence type="ECO:0000256" key="5">
    <source>
        <dbReference type="PIRSR" id="PIRSR602401-1"/>
    </source>
</evidence>
<evidence type="ECO:0000256" key="4">
    <source>
        <dbReference type="ARBA" id="ARBA00023004"/>
    </source>
</evidence>
<keyword evidence="3" id="KW-0560">Oxidoreductase</keyword>
<proteinExistence type="inferred from homology"/>
<dbReference type="GO" id="GO:0020037">
    <property type="term" value="F:heme binding"/>
    <property type="evidence" value="ECO:0007669"/>
    <property type="project" value="InterPro"/>
</dbReference>
<keyword evidence="4 5" id="KW-0408">Iron</keyword>
<evidence type="ECO:0000256" key="6">
    <source>
        <dbReference type="SAM" id="Phobius"/>
    </source>
</evidence>
<dbReference type="InterPro" id="IPR001128">
    <property type="entry name" value="Cyt_P450"/>
</dbReference>
<gene>
    <name evidence="7" type="ORF">KC19_11G016500</name>
</gene>
<dbReference type="InterPro" id="IPR002401">
    <property type="entry name" value="Cyt_P450_E_grp-I"/>
</dbReference>
<dbReference type="Pfam" id="PF00067">
    <property type="entry name" value="p450"/>
    <property type="match status" value="1"/>
</dbReference>
<reference evidence="7 8" key="1">
    <citation type="submission" date="2020-06" db="EMBL/GenBank/DDBJ databases">
        <title>WGS assembly of Ceratodon purpureus strain R40.</title>
        <authorList>
            <person name="Carey S.B."/>
            <person name="Jenkins J."/>
            <person name="Shu S."/>
            <person name="Lovell J.T."/>
            <person name="Sreedasyam A."/>
            <person name="Maumus F."/>
            <person name="Tiley G.P."/>
            <person name="Fernandez-Pozo N."/>
            <person name="Barry K."/>
            <person name="Chen C."/>
            <person name="Wang M."/>
            <person name="Lipzen A."/>
            <person name="Daum C."/>
            <person name="Saski C.A."/>
            <person name="Payton A.C."/>
            <person name="Mcbreen J.C."/>
            <person name="Conrad R.E."/>
            <person name="Kollar L.M."/>
            <person name="Olsson S."/>
            <person name="Huttunen S."/>
            <person name="Landis J.B."/>
            <person name="Wickett N.J."/>
            <person name="Johnson M.G."/>
            <person name="Rensing S.A."/>
            <person name="Grimwood J."/>
            <person name="Schmutz J."/>
            <person name="Mcdaniel S.F."/>
        </authorList>
    </citation>
    <scope>NUCLEOTIDE SEQUENCE [LARGE SCALE GENOMIC DNA]</scope>
    <source>
        <strain evidence="7 8">R40</strain>
    </source>
</reference>
<evidence type="ECO:0000256" key="1">
    <source>
        <dbReference type="ARBA" id="ARBA00010617"/>
    </source>
</evidence>
<dbReference type="SUPFAM" id="SSF48264">
    <property type="entry name" value="Cytochrome P450"/>
    <property type="match status" value="1"/>
</dbReference>
<dbReference type="Gene3D" id="1.10.630.10">
    <property type="entry name" value="Cytochrome P450"/>
    <property type="match status" value="1"/>
</dbReference>
<dbReference type="EMBL" id="CM026432">
    <property type="protein sequence ID" value="KAG0555972.1"/>
    <property type="molecule type" value="Genomic_DNA"/>
</dbReference>
<dbReference type="GO" id="GO:0016705">
    <property type="term" value="F:oxidoreductase activity, acting on paired donors, with incorporation or reduction of molecular oxygen"/>
    <property type="evidence" value="ECO:0007669"/>
    <property type="project" value="InterPro"/>
</dbReference>
<evidence type="ECO:0008006" key="9">
    <source>
        <dbReference type="Google" id="ProtNLM"/>
    </source>
</evidence>
<feature type="binding site" description="axial binding residue" evidence="5">
    <location>
        <position position="485"/>
    </location>
    <ligand>
        <name>heme</name>
        <dbReference type="ChEBI" id="CHEBI:30413"/>
    </ligand>
    <ligandPart>
        <name>Fe</name>
        <dbReference type="ChEBI" id="CHEBI:18248"/>
    </ligandPart>
</feature>
<dbReference type="AlphaFoldDB" id="A0A8T0GFL2"/>
<dbReference type="GO" id="GO:0004497">
    <property type="term" value="F:monooxygenase activity"/>
    <property type="evidence" value="ECO:0007669"/>
    <property type="project" value="InterPro"/>
</dbReference>
<feature type="transmembrane region" description="Helical" evidence="6">
    <location>
        <begin position="27"/>
        <end position="46"/>
    </location>
</feature>
<keyword evidence="6" id="KW-1133">Transmembrane helix</keyword>
<evidence type="ECO:0000256" key="3">
    <source>
        <dbReference type="ARBA" id="ARBA00023002"/>
    </source>
</evidence>
<keyword evidence="8" id="KW-1185">Reference proteome</keyword>
<comment type="caution">
    <text evidence="7">The sequence shown here is derived from an EMBL/GenBank/DDBJ whole genome shotgun (WGS) entry which is preliminary data.</text>
</comment>
<dbReference type="PRINTS" id="PR00463">
    <property type="entry name" value="EP450I"/>
</dbReference>
<evidence type="ECO:0000313" key="7">
    <source>
        <dbReference type="EMBL" id="KAG0555972.1"/>
    </source>
</evidence>
<sequence length="539" mass="62371">MELDRLSRVFDPKRVEEMFDVGDVDRVLVVTTLLICFSAWLWWYVFWTQRNRPGPYEFPVIGLLIQAQANWHRLHDYITDYLYNVDTLRVNIGFGFMAVMTADPANIEYIMKTNFNNYPKGPRLISINQDFFGQGIFNADGDLWIHQRKVAAIEFNSIRLRNFNTPIFNDFGIRLVHRLMEKSMSKSQIDLQELMSRMTLDTTVRIAFGVDLGSLAPTLPHVPVGKSYETASTCSFTRFSHPFWKVEKFFQFGQEKRLKKAVADLDAFAYDVIQKRKKELPDGKFMEQVNEEKDDLLSRFVKMSKQGDNRFGDRALRDIMVNYILAGRDSTSAVICWTMYMLVLNPEALSKVRQELAELMQKQSPPRDWDHLSEEKAIEAFAELLTFDNVGSLTYLHATITETMRLYPPVPLNTKEAVADDILPSGQIVRKGDAVVFHPYGMGRMPYIWGPDAADFKPERWIKDGVFQPESPFKYIAFQGGPRLCLGKDSSYLQMKITVALLTQFFDFKLVPGHRYRYKVMISLIFDDGLPVTVHKRKK</sequence>